<dbReference type="RefSeq" id="XP_030836154.1">
    <property type="nucleotide sequence ID" value="XM_030980294.1"/>
</dbReference>
<feature type="compositionally biased region" description="Basic and acidic residues" evidence="4">
    <location>
        <begin position="1262"/>
        <end position="1271"/>
    </location>
</feature>
<keyword evidence="7" id="KW-1185">Reference proteome</keyword>
<dbReference type="PROSITE" id="PS50294">
    <property type="entry name" value="WD_REPEATS_REGION"/>
    <property type="match status" value="3"/>
</dbReference>
<dbReference type="SUPFAM" id="SSF50978">
    <property type="entry name" value="WD40 repeat-like"/>
    <property type="match status" value="1"/>
</dbReference>
<organism evidence="6 7">
    <name type="scientific">Strongylocentrotus purpuratus</name>
    <name type="common">Purple sea urchin</name>
    <dbReference type="NCBI Taxonomy" id="7668"/>
    <lineage>
        <taxon>Eukaryota</taxon>
        <taxon>Metazoa</taxon>
        <taxon>Echinodermata</taxon>
        <taxon>Eleutherozoa</taxon>
        <taxon>Echinozoa</taxon>
        <taxon>Echinoidea</taxon>
        <taxon>Euechinoidea</taxon>
        <taxon>Echinacea</taxon>
        <taxon>Camarodonta</taxon>
        <taxon>Echinidea</taxon>
        <taxon>Strongylocentrotidae</taxon>
        <taxon>Strongylocentrotus</taxon>
    </lineage>
</organism>
<dbReference type="GO" id="GO:0044458">
    <property type="term" value="P:motile cilium assembly"/>
    <property type="evidence" value="ECO:0000318"/>
    <property type="project" value="GO_Central"/>
</dbReference>
<feature type="region of interest" description="Disordered" evidence="4">
    <location>
        <begin position="1"/>
        <end position="252"/>
    </location>
</feature>
<protein>
    <recommendedName>
        <fullName evidence="5">SH3 domain-containing protein</fullName>
    </recommendedName>
</protein>
<feature type="compositionally biased region" description="Polar residues" evidence="4">
    <location>
        <begin position="89"/>
        <end position="116"/>
    </location>
</feature>
<reference evidence="7" key="1">
    <citation type="submission" date="2015-02" db="EMBL/GenBank/DDBJ databases">
        <title>Genome sequencing for Strongylocentrotus purpuratus.</title>
        <authorList>
            <person name="Murali S."/>
            <person name="Liu Y."/>
            <person name="Vee V."/>
            <person name="English A."/>
            <person name="Wang M."/>
            <person name="Skinner E."/>
            <person name="Han Y."/>
            <person name="Muzny D.M."/>
            <person name="Worley K.C."/>
            <person name="Gibbs R.A."/>
        </authorList>
    </citation>
    <scope>NUCLEOTIDE SEQUENCE</scope>
</reference>
<dbReference type="SMART" id="SM00326">
    <property type="entry name" value="SH3"/>
    <property type="match status" value="1"/>
</dbReference>
<evidence type="ECO:0000256" key="1">
    <source>
        <dbReference type="ARBA" id="ARBA00022443"/>
    </source>
</evidence>
<dbReference type="InterPro" id="IPR001680">
    <property type="entry name" value="WD40_rpt"/>
</dbReference>
<dbReference type="InterPro" id="IPR036028">
    <property type="entry name" value="SH3-like_dom_sf"/>
</dbReference>
<dbReference type="PRINTS" id="PR00452">
    <property type="entry name" value="SH3DOMAIN"/>
</dbReference>
<feature type="compositionally biased region" description="Polar residues" evidence="4">
    <location>
        <begin position="1155"/>
        <end position="1165"/>
    </location>
</feature>
<feature type="domain" description="SH3" evidence="5">
    <location>
        <begin position="1001"/>
        <end position="1061"/>
    </location>
</feature>
<feature type="repeat" description="WD" evidence="3">
    <location>
        <begin position="603"/>
        <end position="645"/>
    </location>
</feature>
<dbReference type="Proteomes" id="UP000007110">
    <property type="component" value="Unassembled WGS sequence"/>
</dbReference>
<dbReference type="Gene3D" id="2.30.30.40">
    <property type="entry name" value="SH3 Domains"/>
    <property type="match status" value="1"/>
</dbReference>
<dbReference type="InterPro" id="IPR015943">
    <property type="entry name" value="WD40/YVTN_repeat-like_dom_sf"/>
</dbReference>
<dbReference type="SUPFAM" id="SSF50044">
    <property type="entry name" value="SH3-domain"/>
    <property type="match status" value="1"/>
</dbReference>
<feature type="repeat" description="WD" evidence="3">
    <location>
        <begin position="650"/>
        <end position="682"/>
    </location>
</feature>
<reference evidence="6" key="2">
    <citation type="submission" date="2021-01" db="UniProtKB">
        <authorList>
            <consortium name="EnsemblMetazoa"/>
        </authorList>
    </citation>
    <scope>IDENTIFICATION</scope>
</reference>
<dbReference type="CTD" id="54806"/>
<evidence type="ECO:0000256" key="3">
    <source>
        <dbReference type="PROSITE-ProRule" id="PRU00221"/>
    </source>
</evidence>
<dbReference type="CDD" id="cd00200">
    <property type="entry name" value="WD40"/>
    <property type="match status" value="1"/>
</dbReference>
<dbReference type="Pfam" id="PF00400">
    <property type="entry name" value="WD40"/>
    <property type="match status" value="4"/>
</dbReference>
<dbReference type="EnsemblMetazoa" id="XM_030980294">
    <property type="protein sequence ID" value="XP_030836154"/>
    <property type="gene ID" value="LOC100892609"/>
</dbReference>
<evidence type="ECO:0000259" key="5">
    <source>
        <dbReference type="PROSITE" id="PS50002"/>
    </source>
</evidence>
<dbReference type="InterPro" id="IPR001452">
    <property type="entry name" value="SH3_domain"/>
</dbReference>
<dbReference type="PROSITE" id="PS50002">
    <property type="entry name" value="SH3"/>
    <property type="match status" value="1"/>
</dbReference>
<proteinExistence type="predicted"/>
<dbReference type="OMA" id="ACACQDK"/>
<feature type="region of interest" description="Disordered" evidence="4">
    <location>
        <begin position="1137"/>
        <end position="1271"/>
    </location>
</feature>
<dbReference type="Gene3D" id="2.130.10.10">
    <property type="entry name" value="YVTN repeat-like/Quinoprotein amine dehydrogenase"/>
    <property type="match status" value="1"/>
</dbReference>
<evidence type="ECO:0000313" key="7">
    <source>
        <dbReference type="Proteomes" id="UP000007110"/>
    </source>
</evidence>
<dbReference type="InterPro" id="IPR052803">
    <property type="entry name" value="Cilium-Associated_Jouberin"/>
</dbReference>
<dbReference type="PANTHER" id="PTHR44499">
    <property type="entry name" value="JOUBERIN"/>
    <property type="match status" value="1"/>
</dbReference>
<feature type="compositionally biased region" description="Basic residues" evidence="4">
    <location>
        <begin position="1170"/>
        <end position="1182"/>
    </location>
</feature>
<evidence type="ECO:0000313" key="6">
    <source>
        <dbReference type="EnsemblMetazoa" id="XP_030836154"/>
    </source>
</evidence>
<feature type="compositionally biased region" description="Basic residues" evidence="4">
    <location>
        <begin position="229"/>
        <end position="240"/>
    </location>
</feature>
<dbReference type="InterPro" id="IPR036322">
    <property type="entry name" value="WD40_repeat_dom_sf"/>
</dbReference>
<dbReference type="PANTHER" id="PTHR44499:SF1">
    <property type="entry name" value="JOUBERIN"/>
    <property type="match status" value="1"/>
</dbReference>
<feature type="compositionally biased region" description="Polar residues" evidence="4">
    <location>
        <begin position="1185"/>
        <end position="1201"/>
    </location>
</feature>
<dbReference type="GO" id="GO:0036064">
    <property type="term" value="C:ciliary basal body"/>
    <property type="evidence" value="ECO:0000318"/>
    <property type="project" value="GO_Central"/>
</dbReference>
<sequence length="1271" mass="143076">METKGKVKKKGRKLPSSGSGQDEDRALSPHSEHHEIHNQTRAKFDELLKSAMDQDASDSGKAPKKKKKARSQTAGAMLESLKKGGDLQKSFTEDTTALNNTFNAEDSPRYTKNTTNARRKKLPPKKGNLNRGYVDDEDDGMEMAEMGKDDGLKKKKKKTVKKKSEEDEEETAVDPTMTVSELEHTPKKPKRRRKKTREEDEEQEEQDEVAKETDEDQLDGEEGNGTPRGKGKKKKKKKKSTNLPMPTDDGQVLGVTVHRSDRLKPDLYIAHPLVRVHIVDLKTGNYVKKSSRERAVTSYYETKNENLEYILPILTKPFDFKKRKSMTPSWEDQIIFNESYQYLIQNRDDCPSIILLFEILDFVSMTTASSRPRLFKGQGTWHRIAWAFLKLVGANGAPNTEKKVRLQLFHPPFAYKAKPDQLDVFQWWENIHRQPYPATLYVTVKSIKPPQDVDPAARSLFATQEERGLMTYKELKETMSLRNKDQNLNRTNAPSLWSKLPGQTCRIPNKEILSLAGDKKGCHVIKFSPDGHHIACGCKDKDGYPILVYEIPSGREKCQFPGHYGLIYDIRWSPSGNDILTASSDGTARIWHIDMPDSAALKVFPHPSFVYTARYHPTYETFIITGGYDNFIRVWSIESNSQTGELMYELKGHEGFVNSIAFSPDGIFMYSGDSEGKIIVWKSAGSDGNWMMRRHVEDKELMGVPINSLQVHPSGRRVIVHCRDNHIRMLDLRLFCVMQNYIGVLNFREQIRSILSPCGSFVFSGSEDRHGYVWNTDTGEQVAAYTQLGYRQPVCDVDYHPHEHMVALCSRGEGHPIQVYIYDAKVAHLTMGFARTKLGKEAEDGNVTEEEERLVGTLRTKHDIDQDIEDKKHERLARVKRKLASVMALKQTLKAIQNPPSDLNQTTASMHTSGYAPGHAPGYTPGASAPYETWGSTFDYSTTPWHTQTAGTLGFTGGRGGPGFTSTPYKKGPMPTINLNAESDGKAIFTFKAPVVEDKHKQYNKVVALYNYKAQRSDELSLEVGYEITVLHKDNENWWMGQLANGQQGYFPANYVSYEGEEEDQTQMASRYQLEQSGLDETDAGSPKRRSQVKGQHRAGSTPKKPSKERFSAVTTKSGELKFISGAEDSEVELVSSLATPKKKKKKTVRLAANLDQSDVMTTDGESPRHARPPKGHSRSRTAPHLSSNSQLDDSQASVTRTPLRRKKLKMNDSHNMEDSGTDGDGVTPRSARLRRGSRENLLGGELGSMTKKGGKKKTKSKHLDSDESHA</sequence>
<feature type="compositionally biased region" description="Acidic residues" evidence="4">
    <location>
        <begin position="199"/>
        <end position="222"/>
    </location>
</feature>
<dbReference type="KEGG" id="spu:100892609"/>
<dbReference type="FunFam" id="2.30.30.40:FF:000072">
    <property type="entry name" value="Unconventional Myosin IB"/>
    <property type="match status" value="1"/>
</dbReference>
<dbReference type="PROSITE" id="PS50082">
    <property type="entry name" value="WD_REPEATS_2"/>
    <property type="match status" value="3"/>
</dbReference>
<feature type="region of interest" description="Disordered" evidence="4">
    <location>
        <begin position="1074"/>
        <end position="1115"/>
    </location>
</feature>
<dbReference type="AlphaFoldDB" id="A0A7M7NGB0"/>
<dbReference type="SMART" id="SM00320">
    <property type="entry name" value="WD40"/>
    <property type="match status" value="7"/>
</dbReference>
<evidence type="ECO:0000256" key="2">
    <source>
        <dbReference type="PROSITE-ProRule" id="PRU00192"/>
    </source>
</evidence>
<feature type="compositionally biased region" description="Basic and acidic residues" evidence="4">
    <location>
        <begin position="22"/>
        <end position="48"/>
    </location>
</feature>
<dbReference type="GeneID" id="100892609"/>
<dbReference type="Pfam" id="PF00018">
    <property type="entry name" value="SH3_1"/>
    <property type="match status" value="1"/>
</dbReference>
<feature type="compositionally biased region" description="Basic residues" evidence="4">
    <location>
        <begin position="1"/>
        <end position="13"/>
    </location>
</feature>
<feature type="repeat" description="WD" evidence="3">
    <location>
        <begin position="560"/>
        <end position="594"/>
    </location>
</feature>
<dbReference type="InParanoid" id="A0A7M7NGB0"/>
<evidence type="ECO:0000256" key="4">
    <source>
        <dbReference type="SAM" id="MobiDB-lite"/>
    </source>
</evidence>
<dbReference type="OrthoDB" id="2096344at2759"/>
<name>A0A7M7NGB0_STRPU</name>
<accession>A0A7M7NGB0</accession>
<feature type="compositionally biased region" description="Basic residues" evidence="4">
    <location>
        <begin position="1087"/>
        <end position="1097"/>
    </location>
</feature>
<keyword evidence="3" id="KW-0853">WD repeat</keyword>
<keyword evidence="1 2" id="KW-0728">SH3 domain</keyword>